<dbReference type="GO" id="GO:0000981">
    <property type="term" value="F:DNA-binding transcription factor activity, RNA polymerase II-specific"/>
    <property type="evidence" value="ECO:0007669"/>
    <property type="project" value="TreeGrafter"/>
</dbReference>
<keyword evidence="3" id="KW-0238">DNA-binding</keyword>
<evidence type="ECO:0000256" key="2">
    <source>
        <dbReference type="ARBA" id="ARBA00023015"/>
    </source>
</evidence>
<keyword evidence="5" id="KW-0539">Nucleus</keyword>
<dbReference type="PROSITE" id="PS50066">
    <property type="entry name" value="MADS_BOX_2"/>
    <property type="match status" value="1"/>
</dbReference>
<comment type="subcellular location">
    <subcellularLocation>
        <location evidence="1">Nucleus</location>
    </subcellularLocation>
</comment>
<keyword evidence="2" id="KW-0805">Transcription regulation</keyword>
<name>A0A9Q0QUB4_9MAGN</name>
<evidence type="ECO:0000313" key="9">
    <source>
        <dbReference type="Proteomes" id="UP001141806"/>
    </source>
</evidence>
<dbReference type="FunFam" id="3.40.1810.10:FF:000006">
    <property type="entry name" value="Agamous-like MADS-box protein AGL62"/>
    <property type="match status" value="1"/>
</dbReference>
<keyword evidence="9" id="KW-1185">Reference proteome</keyword>
<dbReference type="PANTHER" id="PTHR11945:SF629">
    <property type="entry name" value="OS02G0164450 PROTEIN"/>
    <property type="match status" value="1"/>
</dbReference>
<accession>A0A9Q0QUB4</accession>
<dbReference type="GO" id="GO:0046983">
    <property type="term" value="F:protein dimerization activity"/>
    <property type="evidence" value="ECO:0007669"/>
    <property type="project" value="InterPro"/>
</dbReference>
<feature type="coiled-coil region" evidence="6">
    <location>
        <begin position="91"/>
        <end position="118"/>
    </location>
</feature>
<dbReference type="GO" id="GO:0000978">
    <property type="term" value="F:RNA polymerase II cis-regulatory region sequence-specific DNA binding"/>
    <property type="evidence" value="ECO:0007669"/>
    <property type="project" value="TreeGrafter"/>
</dbReference>
<dbReference type="PRINTS" id="PR00404">
    <property type="entry name" value="MADSDOMAIN"/>
</dbReference>
<feature type="domain" description="MADS-box" evidence="7">
    <location>
        <begin position="22"/>
        <end position="76"/>
    </location>
</feature>
<evidence type="ECO:0000259" key="7">
    <source>
        <dbReference type="PROSITE" id="PS50066"/>
    </source>
</evidence>
<dbReference type="AlphaFoldDB" id="A0A9Q0QUB4"/>
<sequence>MVEPTADKNRCFVPAKELVLRRLKLREFRTKITVTFSKRRKGLFKKSSELCILCSAETALIVFSPAGKVFSFVHPSVNSVINRYIDRSSAIQNNDAAIRELSRRLTKVNEKLEAEKKKGLMILDKVKKKKVLQFWWEEPIDKLDVNESKQLKVAIKELRKNAMKRADELMMEASSSSSFLTINPILLGVIPARLDERGSTSIIPHGFPLDFVVWDLIKKPSALLR</sequence>
<dbReference type="Gene3D" id="6.10.140.920">
    <property type="match status" value="1"/>
</dbReference>
<dbReference type="GO" id="GO:0005634">
    <property type="term" value="C:nucleus"/>
    <property type="evidence" value="ECO:0007669"/>
    <property type="project" value="UniProtKB-SubCell"/>
</dbReference>
<gene>
    <name evidence="8" type="ORF">NE237_005113</name>
</gene>
<dbReference type="InterPro" id="IPR002100">
    <property type="entry name" value="TF_MADSbox"/>
</dbReference>
<evidence type="ECO:0000256" key="3">
    <source>
        <dbReference type="ARBA" id="ARBA00023125"/>
    </source>
</evidence>
<keyword evidence="4" id="KW-0804">Transcription</keyword>
<dbReference type="InterPro" id="IPR036879">
    <property type="entry name" value="TF_MADSbox_sf"/>
</dbReference>
<dbReference type="Pfam" id="PF00319">
    <property type="entry name" value="SRF-TF"/>
    <property type="match status" value="1"/>
</dbReference>
<dbReference type="OrthoDB" id="1898716at2759"/>
<dbReference type="PANTHER" id="PTHR11945">
    <property type="entry name" value="MADS BOX PROTEIN"/>
    <property type="match status" value="1"/>
</dbReference>
<evidence type="ECO:0000256" key="5">
    <source>
        <dbReference type="ARBA" id="ARBA00023242"/>
    </source>
</evidence>
<protein>
    <recommendedName>
        <fullName evidence="7">MADS-box domain-containing protein</fullName>
    </recommendedName>
</protein>
<reference evidence="8" key="1">
    <citation type="journal article" date="2023" name="Plant J.">
        <title>The genome of the king protea, Protea cynaroides.</title>
        <authorList>
            <person name="Chang J."/>
            <person name="Duong T.A."/>
            <person name="Schoeman C."/>
            <person name="Ma X."/>
            <person name="Roodt D."/>
            <person name="Barker N."/>
            <person name="Li Z."/>
            <person name="Van de Peer Y."/>
            <person name="Mizrachi E."/>
        </authorList>
    </citation>
    <scope>NUCLEOTIDE SEQUENCE</scope>
    <source>
        <tissue evidence="8">Young leaves</tissue>
    </source>
</reference>
<evidence type="ECO:0000256" key="6">
    <source>
        <dbReference type="SAM" id="Coils"/>
    </source>
</evidence>
<dbReference type="Gene3D" id="3.40.1810.10">
    <property type="entry name" value="Transcription factor, MADS-box"/>
    <property type="match status" value="1"/>
</dbReference>
<dbReference type="SMART" id="SM00432">
    <property type="entry name" value="MADS"/>
    <property type="match status" value="1"/>
</dbReference>
<evidence type="ECO:0000256" key="4">
    <source>
        <dbReference type="ARBA" id="ARBA00023163"/>
    </source>
</evidence>
<dbReference type="EMBL" id="JAMYWD010000005">
    <property type="protein sequence ID" value="KAJ4972014.1"/>
    <property type="molecule type" value="Genomic_DNA"/>
</dbReference>
<proteinExistence type="predicted"/>
<comment type="caution">
    <text evidence="8">The sequence shown here is derived from an EMBL/GenBank/DDBJ whole genome shotgun (WGS) entry which is preliminary data.</text>
</comment>
<dbReference type="Proteomes" id="UP001141806">
    <property type="component" value="Unassembled WGS sequence"/>
</dbReference>
<keyword evidence="6" id="KW-0175">Coiled coil</keyword>
<organism evidence="8 9">
    <name type="scientific">Protea cynaroides</name>
    <dbReference type="NCBI Taxonomy" id="273540"/>
    <lineage>
        <taxon>Eukaryota</taxon>
        <taxon>Viridiplantae</taxon>
        <taxon>Streptophyta</taxon>
        <taxon>Embryophyta</taxon>
        <taxon>Tracheophyta</taxon>
        <taxon>Spermatophyta</taxon>
        <taxon>Magnoliopsida</taxon>
        <taxon>Proteales</taxon>
        <taxon>Proteaceae</taxon>
        <taxon>Protea</taxon>
    </lineage>
</organism>
<evidence type="ECO:0000256" key="1">
    <source>
        <dbReference type="ARBA" id="ARBA00004123"/>
    </source>
</evidence>
<evidence type="ECO:0000313" key="8">
    <source>
        <dbReference type="EMBL" id="KAJ4972014.1"/>
    </source>
</evidence>
<dbReference type="SUPFAM" id="SSF55455">
    <property type="entry name" value="SRF-like"/>
    <property type="match status" value="1"/>
</dbReference>